<evidence type="ECO:0000256" key="1">
    <source>
        <dbReference type="SAM" id="MobiDB-lite"/>
    </source>
</evidence>
<keyword evidence="4" id="KW-1185">Reference proteome</keyword>
<feature type="compositionally biased region" description="Polar residues" evidence="1">
    <location>
        <begin position="140"/>
        <end position="150"/>
    </location>
</feature>
<accession>A0A8T0BSH2</accession>
<sequence>MQKSSMSQPALQEISCDCLETLDFYTNNEHRELNSSVENQLLELKETDTRQNLEIRGLESKVSSPKKRMRLIEEQLFEWESEINKGLQNEAKTLSNRTNTSASCGVAFAAKEFGSATPRHVSRVPGILPSKQESSDQRHNNPISGNQTMNISGRTFTKIKLTAKRTGSNVSPPRIAKRPRLDAASADPANTTHMTHSLISSSLETLQKSCSDLLTTDRIHALFEETSQLPVLTEEEKSVISKFCVNESLTQTFLSVILDKVKTEKESTGHDLLQSLCRVYVGLCQLSGDSHKAHALAYRFLKEDFPEAPKLIMVMVTAWPNVFFYHSPLCKAIHIVSKMKANGKMLDLLSKYLFWDEDPLENIHNTITSTLEALLEDNSLTFENNSWYGVDLCSSVWDYILSLDLLCAQMGWIWTLKKIIRNKIWLILNTWMLQTKTEQTPYRDVSVAAVFRLLGRLGQQGLKENFPKSVQNLTRSIVKYGTEKLRKDLPWEVQLAVVYATHDLAASNPNVALKDLKSWWQDITKPVPPAITSALYSFYE</sequence>
<evidence type="ECO:0000313" key="4">
    <source>
        <dbReference type="Proteomes" id="UP000606274"/>
    </source>
</evidence>
<dbReference type="PANTHER" id="PTHR11852:SF4">
    <property type="entry name" value="LITTLE ELONGATION COMPLEX SUBUNIT 1"/>
    <property type="match status" value="1"/>
</dbReference>
<comment type="caution">
    <text evidence="3">The sequence shown here is derived from an EMBL/GenBank/DDBJ whole genome shotgun (WGS) entry which is preliminary data.</text>
</comment>
<dbReference type="EMBL" id="JABFDY010000003">
    <property type="protein sequence ID" value="KAF7709825.1"/>
    <property type="molecule type" value="Genomic_DNA"/>
</dbReference>
<dbReference type="Pfam" id="PF25817">
    <property type="entry name" value="ICE1_C"/>
    <property type="match status" value="1"/>
</dbReference>
<dbReference type="Proteomes" id="UP000606274">
    <property type="component" value="Unassembled WGS sequence"/>
</dbReference>
<dbReference type="OrthoDB" id="2238957at2759"/>
<feature type="domain" description="Little elongation complex subunit 1 C-terminal" evidence="2">
    <location>
        <begin position="349"/>
        <end position="535"/>
    </location>
</feature>
<feature type="region of interest" description="Disordered" evidence="1">
    <location>
        <begin position="119"/>
        <end position="150"/>
    </location>
</feature>
<proteinExistence type="predicted"/>
<gene>
    <name evidence="3" type="ORF">HF521_016675</name>
</gene>
<evidence type="ECO:0000259" key="2">
    <source>
        <dbReference type="Pfam" id="PF25817"/>
    </source>
</evidence>
<protein>
    <recommendedName>
        <fullName evidence="2">Little elongation complex subunit 1 C-terminal domain-containing protein</fullName>
    </recommendedName>
</protein>
<reference evidence="3" key="1">
    <citation type="submission" date="2020-08" db="EMBL/GenBank/DDBJ databases">
        <title>Chromosome-level assembly of Southern catfish (Silurus meridionalis) provides insights into visual adaptation to the nocturnal and benthic lifestyles.</title>
        <authorList>
            <person name="Zhang Y."/>
            <person name="Wang D."/>
            <person name="Peng Z."/>
        </authorList>
    </citation>
    <scope>NUCLEOTIDE SEQUENCE</scope>
    <source>
        <strain evidence="3">SWU-2019-XX</strain>
        <tissue evidence="3">Muscle</tissue>
    </source>
</reference>
<dbReference type="AlphaFoldDB" id="A0A8T0BSH2"/>
<evidence type="ECO:0000313" key="3">
    <source>
        <dbReference type="EMBL" id="KAF7709825.1"/>
    </source>
</evidence>
<dbReference type="PANTHER" id="PTHR11852">
    <property type="entry name" value="PLATELET-ACTIVATING FACTOR ACETYLHYDROLASE"/>
    <property type="match status" value="1"/>
</dbReference>
<dbReference type="InterPro" id="IPR057881">
    <property type="entry name" value="ICE1_C"/>
</dbReference>
<name>A0A8T0BSH2_SILME</name>
<organism evidence="3 4">
    <name type="scientific">Silurus meridionalis</name>
    <name type="common">Southern catfish</name>
    <name type="synonym">Silurus soldatovi meridionalis</name>
    <dbReference type="NCBI Taxonomy" id="175797"/>
    <lineage>
        <taxon>Eukaryota</taxon>
        <taxon>Metazoa</taxon>
        <taxon>Chordata</taxon>
        <taxon>Craniata</taxon>
        <taxon>Vertebrata</taxon>
        <taxon>Euteleostomi</taxon>
        <taxon>Actinopterygii</taxon>
        <taxon>Neopterygii</taxon>
        <taxon>Teleostei</taxon>
        <taxon>Ostariophysi</taxon>
        <taxon>Siluriformes</taxon>
        <taxon>Siluridae</taxon>
        <taxon>Silurus</taxon>
    </lineage>
</organism>